<name>A0A1L6XC30_9LACO</name>
<dbReference type="GO" id="GO:0004659">
    <property type="term" value="F:prenyltransferase activity"/>
    <property type="evidence" value="ECO:0007669"/>
    <property type="project" value="InterPro"/>
</dbReference>
<reference evidence="3 4" key="1">
    <citation type="submission" date="2016-12" db="EMBL/GenBank/DDBJ databases">
        <title>The whole genome sequencing and assembly of Lactobacillus amylophilus DSM 20533T strain.</title>
        <authorList>
            <person name="Lee Y.-J."/>
            <person name="Yi H."/>
            <person name="Bahn Y.-S."/>
            <person name="Kim J.F."/>
            <person name="Lee D.-W."/>
        </authorList>
    </citation>
    <scope>NUCLEOTIDE SEQUENCE [LARGE SCALE GENOMIC DNA]</scope>
    <source>
        <strain evidence="3 4">DSM 20533</strain>
    </source>
</reference>
<dbReference type="GO" id="GO:0009234">
    <property type="term" value="P:menaquinone biosynthetic process"/>
    <property type="evidence" value="ECO:0007669"/>
    <property type="project" value="TreeGrafter"/>
</dbReference>
<dbReference type="Proteomes" id="UP000185499">
    <property type="component" value="Chromosome"/>
</dbReference>
<dbReference type="PANTHER" id="PTHR13929:SF0">
    <property type="entry name" value="UBIA PRENYLTRANSFERASE DOMAIN-CONTAINING PROTEIN 1"/>
    <property type="match status" value="1"/>
</dbReference>
<protein>
    <recommendedName>
        <fullName evidence="5">1,4-dihydroxy-2-naphthoate octaprenyltransferase</fullName>
    </recommendedName>
</protein>
<keyword evidence="2" id="KW-0812">Transmembrane</keyword>
<keyword evidence="1" id="KW-0808">Transferase</keyword>
<dbReference type="KEGG" id="lah:LA20533_04330"/>
<feature type="transmembrane region" description="Helical" evidence="2">
    <location>
        <begin position="173"/>
        <end position="192"/>
    </location>
</feature>
<dbReference type="GO" id="GO:0042371">
    <property type="term" value="P:vitamin K biosynthetic process"/>
    <property type="evidence" value="ECO:0007669"/>
    <property type="project" value="TreeGrafter"/>
</dbReference>
<dbReference type="EMBL" id="CP018888">
    <property type="protein sequence ID" value="APT18536.1"/>
    <property type="molecule type" value="Genomic_DNA"/>
</dbReference>
<dbReference type="InterPro" id="IPR026046">
    <property type="entry name" value="UBIAD1"/>
</dbReference>
<evidence type="ECO:0000256" key="1">
    <source>
        <dbReference type="ARBA" id="ARBA00022679"/>
    </source>
</evidence>
<keyword evidence="4" id="KW-1185">Reference proteome</keyword>
<proteinExistence type="predicted"/>
<evidence type="ECO:0008006" key="5">
    <source>
        <dbReference type="Google" id="ProtNLM"/>
    </source>
</evidence>
<feature type="transmembrane region" description="Helical" evidence="2">
    <location>
        <begin position="117"/>
        <end position="137"/>
    </location>
</feature>
<feature type="transmembrane region" description="Helical" evidence="2">
    <location>
        <begin position="65"/>
        <end position="85"/>
    </location>
</feature>
<evidence type="ECO:0000313" key="4">
    <source>
        <dbReference type="Proteomes" id="UP000185499"/>
    </source>
</evidence>
<evidence type="ECO:0000256" key="2">
    <source>
        <dbReference type="SAM" id="Phobius"/>
    </source>
</evidence>
<keyword evidence="2" id="KW-0472">Membrane</keyword>
<evidence type="ECO:0000313" key="3">
    <source>
        <dbReference type="EMBL" id="APT18536.1"/>
    </source>
</evidence>
<dbReference type="CDD" id="cd13962">
    <property type="entry name" value="PT_UbiA_UBIAD1"/>
    <property type="match status" value="1"/>
</dbReference>
<dbReference type="OrthoDB" id="9767568at2"/>
<keyword evidence="2" id="KW-1133">Transmembrane helix</keyword>
<accession>A0A1L6XC30</accession>
<dbReference type="RefSeq" id="WP_075362799.1">
    <property type="nucleotide sequence ID" value="NZ_AYYS01000002.1"/>
</dbReference>
<organism evidence="3 4">
    <name type="scientific">Amylolactobacillus amylophilus DSM 20533 = JCM 1125</name>
    <dbReference type="NCBI Taxonomy" id="1423721"/>
    <lineage>
        <taxon>Bacteria</taxon>
        <taxon>Bacillati</taxon>
        <taxon>Bacillota</taxon>
        <taxon>Bacilli</taxon>
        <taxon>Lactobacillales</taxon>
        <taxon>Lactobacillaceae</taxon>
        <taxon>Amylolactobacillus</taxon>
    </lineage>
</organism>
<gene>
    <name evidence="3" type="ORF">LA20533_04330</name>
</gene>
<dbReference type="AlphaFoldDB" id="A0A1L6XC30"/>
<feature type="transmembrane region" description="Helical" evidence="2">
    <location>
        <begin position="143"/>
        <end position="161"/>
    </location>
</feature>
<dbReference type="PANTHER" id="PTHR13929">
    <property type="entry name" value="1,4-DIHYDROXY-2-NAPHTHOATE OCTAPRENYLTRANSFERASE"/>
    <property type="match status" value="1"/>
</dbReference>
<feature type="transmembrane region" description="Helical" evidence="2">
    <location>
        <begin position="25"/>
        <end position="45"/>
    </location>
</feature>
<sequence length="193" mass="21321">MFCFAVGIFYTFGPLPLSRLPLGELFSGVTMGLLIPVLAVLVNVTPEELIGLNFSPTFVTVQFNWHNLLALLLLCVLPTAVIAGVELANNLADYDENLVNERKTIAMYISRKTGLNWYQLLVYVGYAATTVAVFIRVLPWPALIIWLTLPYVVKLTKIFLVKQHKQQTFHTSLIVAGVEMMAVVAGLAIGLVI</sequence>